<comment type="subcellular location">
    <subcellularLocation>
        <location evidence="1">Membrane</location>
        <topology evidence="1">Multi-pass membrane protein</topology>
    </subcellularLocation>
</comment>
<feature type="transmembrane region" description="Helical" evidence="6">
    <location>
        <begin position="173"/>
        <end position="197"/>
    </location>
</feature>
<feature type="transmembrane region" description="Helical" evidence="6">
    <location>
        <begin position="34"/>
        <end position="53"/>
    </location>
</feature>
<dbReference type="PANTHER" id="PTHR32322:SF2">
    <property type="entry name" value="EAMA DOMAIN-CONTAINING PROTEIN"/>
    <property type="match status" value="1"/>
</dbReference>
<keyword evidence="9" id="KW-1185">Reference proteome</keyword>
<evidence type="ECO:0000259" key="7">
    <source>
        <dbReference type="Pfam" id="PF00892"/>
    </source>
</evidence>
<dbReference type="InterPro" id="IPR050638">
    <property type="entry name" value="AA-Vitamin_Transporters"/>
</dbReference>
<dbReference type="PANTHER" id="PTHR32322">
    <property type="entry name" value="INNER MEMBRANE TRANSPORTER"/>
    <property type="match status" value="1"/>
</dbReference>
<dbReference type="RefSeq" id="WP_284245966.1">
    <property type="nucleotide sequence ID" value="NZ_BSST01000001.1"/>
</dbReference>
<dbReference type="InterPro" id="IPR037185">
    <property type="entry name" value="EmrE-like"/>
</dbReference>
<dbReference type="InterPro" id="IPR000620">
    <property type="entry name" value="EamA_dom"/>
</dbReference>
<name>A0ABQ6GWH1_9GAMM</name>
<dbReference type="Pfam" id="PF00892">
    <property type="entry name" value="EamA"/>
    <property type="match status" value="2"/>
</dbReference>
<feature type="domain" description="EamA" evidence="7">
    <location>
        <begin position="147"/>
        <end position="280"/>
    </location>
</feature>
<evidence type="ECO:0000256" key="6">
    <source>
        <dbReference type="SAM" id="Phobius"/>
    </source>
</evidence>
<evidence type="ECO:0000256" key="4">
    <source>
        <dbReference type="ARBA" id="ARBA00022989"/>
    </source>
</evidence>
<evidence type="ECO:0000313" key="8">
    <source>
        <dbReference type="EMBL" id="GLX80009.1"/>
    </source>
</evidence>
<dbReference type="EMBL" id="BSST01000001">
    <property type="protein sequence ID" value="GLX80009.1"/>
    <property type="molecule type" value="Genomic_DNA"/>
</dbReference>
<feature type="transmembrane region" description="Helical" evidence="6">
    <location>
        <begin position="122"/>
        <end position="139"/>
    </location>
</feature>
<feature type="transmembrane region" description="Helical" evidence="6">
    <location>
        <begin position="265"/>
        <end position="285"/>
    </location>
</feature>
<dbReference type="SUPFAM" id="SSF103481">
    <property type="entry name" value="Multidrug resistance efflux transporter EmrE"/>
    <property type="match status" value="2"/>
</dbReference>
<feature type="transmembrane region" description="Helical" evidence="6">
    <location>
        <begin position="145"/>
        <end position="166"/>
    </location>
</feature>
<keyword evidence="3 6" id="KW-0812">Transmembrane</keyword>
<dbReference type="Gene3D" id="1.10.3730.20">
    <property type="match status" value="1"/>
</dbReference>
<keyword evidence="4 6" id="KW-1133">Transmembrane helix</keyword>
<feature type="transmembrane region" description="Helical" evidence="6">
    <location>
        <begin position="65"/>
        <end position="84"/>
    </location>
</feature>
<evidence type="ECO:0000256" key="1">
    <source>
        <dbReference type="ARBA" id="ARBA00004141"/>
    </source>
</evidence>
<evidence type="ECO:0000313" key="9">
    <source>
        <dbReference type="Proteomes" id="UP001157186"/>
    </source>
</evidence>
<reference evidence="8 9" key="1">
    <citation type="submission" date="2023-03" db="EMBL/GenBank/DDBJ databases">
        <title>Draft genome sequence of Thalassotalea insulae KCTC 62186T.</title>
        <authorList>
            <person name="Sawabe T."/>
        </authorList>
    </citation>
    <scope>NUCLEOTIDE SEQUENCE [LARGE SCALE GENOMIC DNA]</scope>
    <source>
        <strain evidence="8 9">KCTC 62186</strain>
    </source>
</reference>
<proteinExistence type="inferred from homology"/>
<feature type="transmembrane region" description="Helical" evidence="6">
    <location>
        <begin position="213"/>
        <end position="233"/>
    </location>
</feature>
<comment type="caution">
    <text evidence="8">The sequence shown here is derived from an EMBL/GenBank/DDBJ whole genome shotgun (WGS) entry which is preliminary data.</text>
</comment>
<feature type="transmembrane region" description="Helical" evidence="6">
    <location>
        <begin position="240"/>
        <end position="259"/>
    </location>
</feature>
<feature type="domain" description="EamA" evidence="7">
    <location>
        <begin position="7"/>
        <end position="134"/>
    </location>
</feature>
<keyword evidence="5 6" id="KW-0472">Membrane</keyword>
<feature type="transmembrane region" description="Helical" evidence="6">
    <location>
        <begin position="90"/>
        <end position="110"/>
    </location>
</feature>
<dbReference type="Proteomes" id="UP001157186">
    <property type="component" value="Unassembled WGS sequence"/>
</dbReference>
<organism evidence="8 9">
    <name type="scientific">Thalassotalea insulae</name>
    <dbReference type="NCBI Taxonomy" id="2056778"/>
    <lineage>
        <taxon>Bacteria</taxon>
        <taxon>Pseudomonadati</taxon>
        <taxon>Pseudomonadota</taxon>
        <taxon>Gammaproteobacteria</taxon>
        <taxon>Alteromonadales</taxon>
        <taxon>Colwelliaceae</taxon>
        <taxon>Thalassotalea</taxon>
    </lineage>
</organism>
<evidence type="ECO:0000256" key="3">
    <source>
        <dbReference type="ARBA" id="ARBA00022692"/>
    </source>
</evidence>
<evidence type="ECO:0000256" key="5">
    <source>
        <dbReference type="ARBA" id="ARBA00023136"/>
    </source>
</evidence>
<accession>A0ABQ6GWH1</accession>
<comment type="similarity">
    <text evidence="2">Belongs to the EamA transporter family.</text>
</comment>
<sequence length="300" mass="32606">MKVSVAYLAVILIWSTTPLGIVWSSESVHPTLAVLLRMLIALVIGSLLLIALKIKLPRDKNALRLYGYSAIGVFGGMSFSYFSANYISSGLMSLIFGLAPILSGLLAQKLINETKFCSIKKFALTISVTGLMIVCYDKISADTNGILGIIFILLAVFFFSLSGVLVKSVDITINPIATTVGALLASTPMFFIVWLVFDANLPYQQWQTKSLMAIVYLGVFGSLVGFIAYFYVLQKLTASTVALVTMITPVMAMTLGAVLNNEPVSLQLLIGAVFVVSGLTCFQWSQKVSMTLAKKRVKRR</sequence>
<evidence type="ECO:0000256" key="2">
    <source>
        <dbReference type="ARBA" id="ARBA00007362"/>
    </source>
</evidence>
<gene>
    <name evidence="8" type="primary">pagO</name>
    <name evidence="8" type="ORF">tinsulaeT_33490</name>
</gene>
<protein>
    <submittedName>
        <fullName evidence="8">Membrane protein</fullName>
    </submittedName>
</protein>